<dbReference type="EMBL" id="JBHTBE010000002">
    <property type="protein sequence ID" value="MFC7269488.1"/>
    <property type="molecule type" value="Genomic_DNA"/>
</dbReference>
<gene>
    <name evidence="2" type="ORF">ACFQRL_10990</name>
</gene>
<keyword evidence="3" id="KW-1185">Reference proteome</keyword>
<comment type="caution">
    <text evidence="2">The sequence shown here is derived from an EMBL/GenBank/DDBJ whole genome shotgun (WGS) entry which is preliminary data.</text>
</comment>
<evidence type="ECO:0000259" key="1">
    <source>
        <dbReference type="PROSITE" id="PS51725"/>
    </source>
</evidence>
<keyword evidence="2" id="KW-0503">Monooxygenase</keyword>
<dbReference type="PROSITE" id="PS51725">
    <property type="entry name" value="ABM"/>
    <property type="match status" value="1"/>
</dbReference>
<dbReference type="Pfam" id="PF03992">
    <property type="entry name" value="ABM"/>
    <property type="match status" value="1"/>
</dbReference>
<keyword evidence="2" id="KW-0560">Oxidoreductase</keyword>
<dbReference type="EC" id="1.-.-.-" evidence="2"/>
<organism evidence="2 3">
    <name type="scientific">Microbacterium fluvii</name>
    <dbReference type="NCBI Taxonomy" id="415215"/>
    <lineage>
        <taxon>Bacteria</taxon>
        <taxon>Bacillati</taxon>
        <taxon>Actinomycetota</taxon>
        <taxon>Actinomycetes</taxon>
        <taxon>Micrococcales</taxon>
        <taxon>Microbacteriaceae</taxon>
        <taxon>Microbacterium</taxon>
    </lineage>
</organism>
<dbReference type="SUPFAM" id="SSF54909">
    <property type="entry name" value="Dimeric alpha+beta barrel"/>
    <property type="match status" value="1"/>
</dbReference>
<evidence type="ECO:0000313" key="3">
    <source>
        <dbReference type="Proteomes" id="UP001596507"/>
    </source>
</evidence>
<dbReference type="InterPro" id="IPR007138">
    <property type="entry name" value="ABM_dom"/>
</dbReference>
<dbReference type="GO" id="GO:0004497">
    <property type="term" value="F:monooxygenase activity"/>
    <property type="evidence" value="ECO:0007669"/>
    <property type="project" value="UniProtKB-KW"/>
</dbReference>
<dbReference type="InterPro" id="IPR011008">
    <property type="entry name" value="Dimeric_a/b-barrel"/>
</dbReference>
<name>A0ABW2HDT1_9MICO</name>
<protein>
    <submittedName>
        <fullName evidence="2">Quinol monooxygenase</fullName>
        <ecNumber evidence="2">1.-.-.-</ecNumber>
    </submittedName>
</protein>
<dbReference type="RefSeq" id="WP_262874403.1">
    <property type="nucleotide sequence ID" value="NZ_BAABKW010000004.1"/>
</dbReference>
<evidence type="ECO:0000313" key="2">
    <source>
        <dbReference type="EMBL" id="MFC7269488.1"/>
    </source>
</evidence>
<reference evidence="3" key="1">
    <citation type="journal article" date="2019" name="Int. J. Syst. Evol. Microbiol.">
        <title>The Global Catalogue of Microorganisms (GCM) 10K type strain sequencing project: providing services to taxonomists for standard genome sequencing and annotation.</title>
        <authorList>
            <consortium name="The Broad Institute Genomics Platform"/>
            <consortium name="The Broad Institute Genome Sequencing Center for Infectious Disease"/>
            <person name="Wu L."/>
            <person name="Ma J."/>
        </authorList>
    </citation>
    <scope>NUCLEOTIDE SEQUENCE [LARGE SCALE GENOMIC DNA]</scope>
    <source>
        <strain evidence="3">CGMCC 1.15772</strain>
    </source>
</reference>
<dbReference type="Gene3D" id="3.30.70.100">
    <property type="match status" value="1"/>
</dbReference>
<proteinExistence type="predicted"/>
<feature type="domain" description="ABM" evidence="1">
    <location>
        <begin position="4"/>
        <end position="91"/>
    </location>
</feature>
<sequence>MSAVVVVAVFTPRDGMRQALVDAMRAGIEATHAERGCLLYAIHDADDGTVTMIEKWATLGDLDAHAAGDAIALLQRDTTPLLAAPVVVTTMTPLPVGDPARGALAHTA</sequence>
<dbReference type="Proteomes" id="UP001596507">
    <property type="component" value="Unassembled WGS sequence"/>
</dbReference>
<accession>A0ABW2HDT1</accession>